<accession>X1S7U2</accession>
<name>X1S7U2_9ZZZZ</name>
<protein>
    <recommendedName>
        <fullName evidence="2">Restriction alleviation protein, Lar family</fullName>
    </recommendedName>
</protein>
<gene>
    <name evidence="1" type="ORF">S12H4_18300</name>
</gene>
<feature type="non-terminal residue" evidence="1">
    <location>
        <position position="1"/>
    </location>
</feature>
<dbReference type="EMBL" id="BARW01009023">
    <property type="protein sequence ID" value="GAI75176.1"/>
    <property type="molecule type" value="Genomic_DNA"/>
</dbReference>
<proteinExistence type="predicted"/>
<dbReference type="Pfam" id="PF14354">
    <property type="entry name" value="Lar_restr_allev"/>
    <property type="match status" value="1"/>
</dbReference>
<organism evidence="1">
    <name type="scientific">marine sediment metagenome</name>
    <dbReference type="NCBI Taxonomy" id="412755"/>
    <lineage>
        <taxon>unclassified sequences</taxon>
        <taxon>metagenomes</taxon>
        <taxon>ecological metagenomes</taxon>
    </lineage>
</organism>
<evidence type="ECO:0008006" key="2">
    <source>
        <dbReference type="Google" id="ProtNLM"/>
    </source>
</evidence>
<dbReference type="InterPro" id="IPR019908">
    <property type="entry name" value="Toxin_RalR"/>
</dbReference>
<sequence length="77" mass="8493">GYGGVLKHVELEKEEIKPCPFCGSADIAIENTHTALYWMECQNCGAQVDGKNYGDLNDDESHLEAARSALATWNHRA</sequence>
<dbReference type="AlphaFoldDB" id="X1S7U2"/>
<evidence type="ECO:0000313" key="1">
    <source>
        <dbReference type="EMBL" id="GAI75176.1"/>
    </source>
</evidence>
<reference evidence="1" key="1">
    <citation type="journal article" date="2014" name="Front. Microbiol.">
        <title>High frequency of phylogenetically diverse reductive dehalogenase-homologous genes in deep subseafloor sedimentary metagenomes.</title>
        <authorList>
            <person name="Kawai M."/>
            <person name="Futagami T."/>
            <person name="Toyoda A."/>
            <person name="Takaki Y."/>
            <person name="Nishi S."/>
            <person name="Hori S."/>
            <person name="Arai W."/>
            <person name="Tsubouchi T."/>
            <person name="Morono Y."/>
            <person name="Uchiyama I."/>
            <person name="Ito T."/>
            <person name="Fujiyama A."/>
            <person name="Inagaki F."/>
            <person name="Takami H."/>
        </authorList>
    </citation>
    <scope>NUCLEOTIDE SEQUENCE</scope>
    <source>
        <strain evidence="1">Expedition CK06-06</strain>
    </source>
</reference>
<dbReference type="NCBIfam" id="TIGR03655">
    <property type="entry name" value="anti_R_Lar"/>
    <property type="match status" value="1"/>
</dbReference>
<comment type="caution">
    <text evidence="1">The sequence shown here is derived from an EMBL/GenBank/DDBJ whole genome shotgun (WGS) entry which is preliminary data.</text>
</comment>